<proteinExistence type="predicted"/>
<organism evidence="1 2">
    <name type="scientific">Dallia pectoralis</name>
    <name type="common">Alaska blackfish</name>
    <dbReference type="NCBI Taxonomy" id="75939"/>
    <lineage>
        <taxon>Eukaryota</taxon>
        <taxon>Metazoa</taxon>
        <taxon>Chordata</taxon>
        <taxon>Craniata</taxon>
        <taxon>Vertebrata</taxon>
        <taxon>Euteleostomi</taxon>
        <taxon>Actinopterygii</taxon>
        <taxon>Neopterygii</taxon>
        <taxon>Teleostei</taxon>
        <taxon>Protacanthopterygii</taxon>
        <taxon>Esociformes</taxon>
        <taxon>Umbridae</taxon>
        <taxon>Dallia</taxon>
    </lineage>
</organism>
<sequence length="149" mass="16744">MADQQGVGELGEKKSRTESWTRKKATIQAETMKLEREVEHQSNSARYVSPPGNATHCFRVLPEPGECNLGGWCRPEDIKAKSLVSALDMCLAYCIKLLDEGCPSAEAEHVVLEPVDDLRIVVFEMLKKKEEQQGQFPIALEDEDDRSRP</sequence>
<dbReference type="EMBL" id="CM055761">
    <property type="protein sequence ID" value="KAJ7986670.1"/>
    <property type="molecule type" value="Genomic_DNA"/>
</dbReference>
<comment type="caution">
    <text evidence="1">The sequence shown here is derived from an EMBL/GenBank/DDBJ whole genome shotgun (WGS) entry which is preliminary data.</text>
</comment>
<name>A0ACC2F604_DALPE</name>
<gene>
    <name evidence="1" type="ORF">DPEC_G00342290</name>
</gene>
<evidence type="ECO:0000313" key="1">
    <source>
        <dbReference type="EMBL" id="KAJ7986670.1"/>
    </source>
</evidence>
<dbReference type="Proteomes" id="UP001157502">
    <property type="component" value="Chromosome 34"/>
</dbReference>
<evidence type="ECO:0000313" key="2">
    <source>
        <dbReference type="Proteomes" id="UP001157502"/>
    </source>
</evidence>
<reference evidence="1" key="1">
    <citation type="submission" date="2021-05" db="EMBL/GenBank/DDBJ databases">
        <authorList>
            <person name="Pan Q."/>
            <person name="Jouanno E."/>
            <person name="Zahm M."/>
            <person name="Klopp C."/>
            <person name="Cabau C."/>
            <person name="Louis A."/>
            <person name="Berthelot C."/>
            <person name="Parey E."/>
            <person name="Roest Crollius H."/>
            <person name="Montfort J."/>
            <person name="Robinson-Rechavi M."/>
            <person name="Bouchez O."/>
            <person name="Lampietro C."/>
            <person name="Lopez Roques C."/>
            <person name="Donnadieu C."/>
            <person name="Postlethwait J."/>
            <person name="Bobe J."/>
            <person name="Dillon D."/>
            <person name="Chandos A."/>
            <person name="von Hippel F."/>
            <person name="Guiguen Y."/>
        </authorList>
    </citation>
    <scope>NUCLEOTIDE SEQUENCE</scope>
    <source>
        <strain evidence="1">YG-Jan2019</strain>
    </source>
</reference>
<keyword evidence="2" id="KW-1185">Reference proteome</keyword>
<accession>A0ACC2F604</accession>
<protein>
    <submittedName>
        <fullName evidence="1">Uncharacterized protein</fullName>
    </submittedName>
</protein>